<dbReference type="InterPro" id="IPR039426">
    <property type="entry name" value="TonB-dep_rcpt-like"/>
</dbReference>
<comment type="similarity">
    <text evidence="11 12">Belongs to the TonB-dependent receptor family.</text>
</comment>
<dbReference type="AlphaFoldDB" id="A0A2T5MKK0"/>
<comment type="subcellular location">
    <subcellularLocation>
        <location evidence="1 11">Cell outer membrane</location>
        <topology evidence="1 11">Multi-pass membrane protein</topology>
    </subcellularLocation>
</comment>
<sequence length="839" mass="90322">MSKITRIIVGSRGLSVVGYCLVLALTTFQVSAQDNQQAEQNASPAPAQSFDDGLLNDIINSGDTSAPEDTIAQPSADVLPSNDNAAVVDLPNIPVVSEQAGASVADAPVGNSRQIEEIVVTATKREESIRDIPASISAFSGADLENQGKLNLNDFIQQSPGVVASQQGSGFTRISMRGISTDTNPTSTNPATVGIFIGDTAFTDPYINGITPDLSAFDLSGVQVLKGPQGTLFGGAALSGAVRYELQDPVVGEWQFRGFSLYTSPDQGTSAFTNGAAINVPILKDDGLALRFAYIKRNTPGLYANTRTNPPERGVDEGEGDQIRAILLWTPSEDWKFKLTHLTQNFSAPNATSSADSPNGPRESDKFILDQPLKNKFGLDSFEVNYNFDSMRVVSLSSFISKDLFVSNDLTPIITGSPPQGYPQELGLFLAVNDDSRAFSQELRLQSTGDGPFKWLVGGYFYNYKLDFNMLGDTVLHQNISANDLLNSLPGVLGSIVDFTTQTTSLLYAVNKAKSQERAFFTDLTYTLWDDLDLSAGARFYSTSVSGGFVGTGVLVLASNNLMPVDLTSRIAEHGINPKFSATYRFSEDISLYGLASKGFRFGGLQQVPSTATNGVPATYKSDSLWNYELGLRTSWLDQTLQADITGFYIKYKDPIIQQATQGIPLNYYVNVSSAVSKGFEANFLWNPPVDGLTVSASGGLTDAYITAPFTAVGGVEVKSGAQMPGAARSQYNASIRYMKPLWFVLAGVDVGYNYIGKGFSNVTHDIPINDFGTLNAGLSLMGGSETSRLRLNFNIVNILNETVPVTGSISTALNQITKINQYVLNQPRTFTIRLGLDL</sequence>
<accession>A0A2T5MKK0</accession>
<evidence type="ECO:0000313" key="17">
    <source>
        <dbReference type="EMBL" id="PTU33107.1"/>
    </source>
</evidence>
<keyword evidence="18" id="KW-1185">Reference proteome</keyword>
<keyword evidence="7" id="KW-0406">Ion transport</keyword>
<dbReference type="GO" id="GO:0009279">
    <property type="term" value="C:cell outer membrane"/>
    <property type="evidence" value="ECO:0007669"/>
    <property type="project" value="UniProtKB-SubCell"/>
</dbReference>
<evidence type="ECO:0000256" key="4">
    <source>
        <dbReference type="ARBA" id="ARBA00022496"/>
    </source>
</evidence>
<evidence type="ECO:0000256" key="5">
    <source>
        <dbReference type="ARBA" id="ARBA00022692"/>
    </source>
</evidence>
<dbReference type="PROSITE" id="PS52016">
    <property type="entry name" value="TONB_DEPENDENT_REC_3"/>
    <property type="match status" value="1"/>
</dbReference>
<dbReference type="Proteomes" id="UP000244248">
    <property type="component" value="Unassembled WGS sequence"/>
</dbReference>
<dbReference type="InterPro" id="IPR036942">
    <property type="entry name" value="Beta-barrel_TonB_sf"/>
</dbReference>
<feature type="signal peptide" evidence="14">
    <location>
        <begin position="1"/>
        <end position="32"/>
    </location>
</feature>
<dbReference type="SUPFAM" id="SSF56935">
    <property type="entry name" value="Porins"/>
    <property type="match status" value="1"/>
</dbReference>
<dbReference type="Pfam" id="PF00593">
    <property type="entry name" value="TonB_dep_Rec_b-barrel"/>
    <property type="match status" value="1"/>
</dbReference>
<keyword evidence="8 12" id="KW-0798">TonB box</keyword>
<dbReference type="RefSeq" id="WP_107938814.1">
    <property type="nucleotide sequence ID" value="NZ_QANS01000001.1"/>
</dbReference>
<evidence type="ECO:0000256" key="8">
    <source>
        <dbReference type="ARBA" id="ARBA00023077"/>
    </source>
</evidence>
<evidence type="ECO:0000256" key="10">
    <source>
        <dbReference type="ARBA" id="ARBA00023237"/>
    </source>
</evidence>
<keyword evidence="6" id="KW-0408">Iron</keyword>
<evidence type="ECO:0000256" key="11">
    <source>
        <dbReference type="PROSITE-ProRule" id="PRU01360"/>
    </source>
</evidence>
<evidence type="ECO:0000256" key="2">
    <source>
        <dbReference type="ARBA" id="ARBA00022448"/>
    </source>
</evidence>
<evidence type="ECO:0000256" key="1">
    <source>
        <dbReference type="ARBA" id="ARBA00004571"/>
    </source>
</evidence>
<dbReference type="EMBL" id="QANS01000001">
    <property type="protein sequence ID" value="PTU33107.1"/>
    <property type="molecule type" value="Genomic_DNA"/>
</dbReference>
<keyword evidence="9 11" id="KW-0472">Membrane</keyword>
<keyword evidence="10 11" id="KW-0998">Cell outer membrane</keyword>
<name>A0A2T5MKK0_9GAMM</name>
<gene>
    <name evidence="17" type="ORF">CJD38_03100</name>
</gene>
<feature type="region of interest" description="Disordered" evidence="13">
    <location>
        <begin position="37"/>
        <end position="78"/>
    </location>
</feature>
<evidence type="ECO:0000313" key="18">
    <source>
        <dbReference type="Proteomes" id="UP000244248"/>
    </source>
</evidence>
<dbReference type="Gene3D" id="2.40.170.20">
    <property type="entry name" value="TonB-dependent receptor, beta-barrel domain"/>
    <property type="match status" value="1"/>
</dbReference>
<protein>
    <submittedName>
        <fullName evidence="17">TonB-dependent receptor</fullName>
    </submittedName>
</protein>
<evidence type="ECO:0000256" key="7">
    <source>
        <dbReference type="ARBA" id="ARBA00023065"/>
    </source>
</evidence>
<evidence type="ECO:0000256" key="14">
    <source>
        <dbReference type="SAM" id="SignalP"/>
    </source>
</evidence>
<dbReference type="InterPro" id="IPR012910">
    <property type="entry name" value="Plug_dom"/>
</dbReference>
<evidence type="ECO:0000259" key="16">
    <source>
        <dbReference type="Pfam" id="PF07715"/>
    </source>
</evidence>
<proteinExistence type="inferred from homology"/>
<keyword evidence="2 11" id="KW-0813">Transport</keyword>
<evidence type="ECO:0000256" key="12">
    <source>
        <dbReference type="RuleBase" id="RU003357"/>
    </source>
</evidence>
<dbReference type="OrthoDB" id="127311at2"/>
<feature type="domain" description="TonB-dependent receptor plug" evidence="16">
    <location>
        <begin position="129"/>
        <end position="241"/>
    </location>
</feature>
<dbReference type="InterPro" id="IPR000531">
    <property type="entry name" value="Beta-barrel_TonB"/>
</dbReference>
<keyword evidence="14" id="KW-0732">Signal</keyword>
<keyword evidence="5 11" id="KW-0812">Transmembrane</keyword>
<evidence type="ECO:0000256" key="9">
    <source>
        <dbReference type="ARBA" id="ARBA00023136"/>
    </source>
</evidence>
<evidence type="ECO:0000256" key="3">
    <source>
        <dbReference type="ARBA" id="ARBA00022452"/>
    </source>
</evidence>
<keyword evidence="17" id="KW-0675">Receptor</keyword>
<organism evidence="17 18">
    <name type="scientific">Stenotrophobium rhamnosiphilum</name>
    <dbReference type="NCBI Taxonomy" id="2029166"/>
    <lineage>
        <taxon>Bacteria</taxon>
        <taxon>Pseudomonadati</taxon>
        <taxon>Pseudomonadota</taxon>
        <taxon>Gammaproteobacteria</taxon>
        <taxon>Nevskiales</taxon>
        <taxon>Nevskiaceae</taxon>
        <taxon>Stenotrophobium</taxon>
    </lineage>
</organism>
<dbReference type="GO" id="GO:0006826">
    <property type="term" value="P:iron ion transport"/>
    <property type="evidence" value="ECO:0007669"/>
    <property type="project" value="UniProtKB-KW"/>
</dbReference>
<evidence type="ECO:0000256" key="13">
    <source>
        <dbReference type="SAM" id="MobiDB-lite"/>
    </source>
</evidence>
<keyword evidence="4" id="KW-0410">Iron transport</keyword>
<comment type="caution">
    <text evidence="17">The sequence shown here is derived from an EMBL/GenBank/DDBJ whole genome shotgun (WGS) entry which is preliminary data.</text>
</comment>
<feature type="domain" description="TonB-dependent receptor-like beta-barrel" evidence="15">
    <location>
        <begin position="343"/>
        <end position="799"/>
    </location>
</feature>
<feature type="chain" id="PRO_5015784864" evidence="14">
    <location>
        <begin position="33"/>
        <end position="839"/>
    </location>
</feature>
<reference evidence="17 18" key="1">
    <citation type="submission" date="2018-04" db="EMBL/GenBank/DDBJ databases">
        <title>Novel species isolated from glacier.</title>
        <authorList>
            <person name="Liu Q."/>
            <person name="Xin Y.-H."/>
        </authorList>
    </citation>
    <scope>NUCLEOTIDE SEQUENCE [LARGE SCALE GENOMIC DNA]</scope>
    <source>
        <strain evidence="17 18">GT1R17</strain>
    </source>
</reference>
<evidence type="ECO:0000259" key="15">
    <source>
        <dbReference type="Pfam" id="PF00593"/>
    </source>
</evidence>
<evidence type="ECO:0000256" key="6">
    <source>
        <dbReference type="ARBA" id="ARBA00023004"/>
    </source>
</evidence>
<dbReference type="Pfam" id="PF07715">
    <property type="entry name" value="Plug"/>
    <property type="match status" value="1"/>
</dbReference>
<keyword evidence="3 11" id="KW-1134">Transmembrane beta strand</keyword>
<dbReference type="PANTHER" id="PTHR32552">
    <property type="entry name" value="FERRICHROME IRON RECEPTOR-RELATED"/>
    <property type="match status" value="1"/>
</dbReference>
<dbReference type="PANTHER" id="PTHR32552:SF81">
    <property type="entry name" value="TONB-DEPENDENT OUTER MEMBRANE RECEPTOR"/>
    <property type="match status" value="1"/>
</dbReference>